<sequence length="567" mass="61620">MIKIVGDIIGSDSLAVIKKLYKDTWSVSGNIGGMDSGARVNKIEDNKWQLKGSIGGYESVGIFQKIQEDIWSLKGDIGGFISRAEIKKTSMGKWQLKGSIGGFNSVAEILIPEQTEQKTKRDYESKISPHFDFSHPDNKSNARQEAVIIYQGQEPDRFRKSGRLYERSEHLDILQNRAEFHHGVENRIFERYLRNCGKGLNVSSIGNSILPVAKVQVTRESLLELSEIPEVLAVMPDHELHLIEPVNMPDIPVSLIEKNDKMTWGIKRLEIPKLWETTKGRGAKVAVLDTGVYGDHPALKSRLKSFILIDPMGRRINAKPSFDAASHGTHVCGTIAGGRDYQEVSIGVAPEASLFAAGILLGGSTVATTIEGLVWAIEKGAGVINMSYGSNRYEPRYELIFRNLIENYDILPVVSIGNSGLGNTGSPGNIASAFSVGAFQKGAENVDFIAPFSSGGSLVFPGDPHHEIITKPDVAAPGVGVYSCIPPLKNSHEEQYAYQSGTSMAAPHVSGVAALLMSAYPGARAKEIMEVLKQTAVHPDGNKKRPDNRWGYGMINPAAACKALSGV</sequence>
<comment type="similarity">
    <text evidence="1 6 7">Belongs to the peptidase S8 family.</text>
</comment>
<evidence type="ECO:0000256" key="1">
    <source>
        <dbReference type="ARBA" id="ARBA00011073"/>
    </source>
</evidence>
<accession>A0A975BE46</accession>
<dbReference type="PANTHER" id="PTHR43806:SF11">
    <property type="entry name" value="CEREVISIN-RELATED"/>
    <property type="match status" value="1"/>
</dbReference>
<dbReference type="KEGG" id="dli:dnl_61910"/>
<dbReference type="InterPro" id="IPR022398">
    <property type="entry name" value="Peptidase_S8_His-AS"/>
</dbReference>
<evidence type="ECO:0000256" key="7">
    <source>
        <dbReference type="RuleBase" id="RU003355"/>
    </source>
</evidence>
<dbReference type="Gene3D" id="3.40.50.200">
    <property type="entry name" value="Peptidase S8/S53 domain"/>
    <property type="match status" value="1"/>
</dbReference>
<keyword evidence="4 6" id="KW-0720">Serine protease</keyword>
<dbReference type="PROSITE" id="PS00138">
    <property type="entry name" value="SUBTILASE_SER"/>
    <property type="match status" value="1"/>
</dbReference>
<dbReference type="InterPro" id="IPR023828">
    <property type="entry name" value="Peptidase_S8_Ser-AS"/>
</dbReference>
<dbReference type="RefSeq" id="WP_207689575.1">
    <property type="nucleotide sequence ID" value="NZ_CP061799.1"/>
</dbReference>
<dbReference type="GO" id="GO:0006508">
    <property type="term" value="P:proteolysis"/>
    <property type="evidence" value="ECO:0007669"/>
    <property type="project" value="UniProtKB-KW"/>
</dbReference>
<evidence type="ECO:0000256" key="6">
    <source>
        <dbReference type="PROSITE-ProRule" id="PRU01240"/>
    </source>
</evidence>
<dbReference type="EMBL" id="CP061799">
    <property type="protein sequence ID" value="QTA83776.1"/>
    <property type="molecule type" value="Genomic_DNA"/>
</dbReference>
<dbReference type="Pfam" id="PF00082">
    <property type="entry name" value="Peptidase_S8"/>
    <property type="match status" value="1"/>
</dbReference>
<feature type="active site" description="Charge relay system" evidence="5 6">
    <location>
        <position position="503"/>
    </location>
</feature>
<keyword evidence="2 6" id="KW-0645">Protease</keyword>
<gene>
    <name evidence="9" type="ORF">dnl_61910</name>
</gene>
<evidence type="ECO:0000256" key="4">
    <source>
        <dbReference type="ARBA" id="ARBA00022825"/>
    </source>
</evidence>
<dbReference type="PROSITE" id="PS00137">
    <property type="entry name" value="SUBTILASE_HIS"/>
    <property type="match status" value="1"/>
</dbReference>
<dbReference type="PROSITE" id="PS00136">
    <property type="entry name" value="SUBTILASE_ASP"/>
    <property type="match status" value="1"/>
</dbReference>
<keyword evidence="10" id="KW-1185">Reference proteome</keyword>
<reference evidence="9" key="1">
    <citation type="journal article" date="2021" name="Microb. Physiol.">
        <title>Proteogenomic Insights into the Physiology of Marine, Sulfate-Reducing, Filamentous Desulfonema limicola and Desulfonema magnum.</title>
        <authorList>
            <person name="Schnaars V."/>
            <person name="Wohlbrand L."/>
            <person name="Scheve S."/>
            <person name="Hinrichs C."/>
            <person name="Reinhardt R."/>
            <person name="Rabus R."/>
        </authorList>
    </citation>
    <scope>NUCLEOTIDE SEQUENCE</scope>
    <source>
        <strain evidence="9">5ac10</strain>
    </source>
</reference>
<feature type="domain" description="Peptidase S8/S53" evidence="8">
    <location>
        <begin position="280"/>
        <end position="553"/>
    </location>
</feature>
<dbReference type="AlphaFoldDB" id="A0A975BE46"/>
<dbReference type="SUPFAM" id="SSF52743">
    <property type="entry name" value="Subtilisin-like"/>
    <property type="match status" value="1"/>
</dbReference>
<dbReference type="GO" id="GO:0004252">
    <property type="term" value="F:serine-type endopeptidase activity"/>
    <property type="evidence" value="ECO:0007669"/>
    <property type="project" value="UniProtKB-UniRule"/>
</dbReference>
<keyword evidence="3 6" id="KW-0378">Hydrolase</keyword>
<evidence type="ECO:0000313" key="9">
    <source>
        <dbReference type="EMBL" id="QTA83776.1"/>
    </source>
</evidence>
<evidence type="ECO:0000256" key="5">
    <source>
        <dbReference type="PIRSR" id="PIRSR615500-1"/>
    </source>
</evidence>
<dbReference type="PANTHER" id="PTHR43806">
    <property type="entry name" value="PEPTIDASE S8"/>
    <property type="match status" value="1"/>
</dbReference>
<dbReference type="InterPro" id="IPR050131">
    <property type="entry name" value="Peptidase_S8_subtilisin-like"/>
</dbReference>
<dbReference type="PRINTS" id="PR00723">
    <property type="entry name" value="SUBTILISIN"/>
</dbReference>
<evidence type="ECO:0000256" key="2">
    <source>
        <dbReference type="ARBA" id="ARBA00022670"/>
    </source>
</evidence>
<feature type="active site" description="Charge relay system" evidence="5 6">
    <location>
        <position position="289"/>
    </location>
</feature>
<organism evidence="9 10">
    <name type="scientific">Desulfonema limicola</name>
    <dbReference type="NCBI Taxonomy" id="45656"/>
    <lineage>
        <taxon>Bacteria</taxon>
        <taxon>Pseudomonadati</taxon>
        <taxon>Thermodesulfobacteriota</taxon>
        <taxon>Desulfobacteria</taxon>
        <taxon>Desulfobacterales</taxon>
        <taxon>Desulfococcaceae</taxon>
        <taxon>Desulfonema</taxon>
    </lineage>
</organism>
<dbReference type="InterPro" id="IPR000209">
    <property type="entry name" value="Peptidase_S8/S53_dom"/>
</dbReference>
<dbReference type="PROSITE" id="PS51892">
    <property type="entry name" value="SUBTILASE"/>
    <property type="match status" value="1"/>
</dbReference>
<proteinExistence type="inferred from homology"/>
<protein>
    <submittedName>
        <fullName evidence="9">Peptidase S8/S53 domain-containing protein</fullName>
    </submittedName>
</protein>
<dbReference type="Proteomes" id="UP000663720">
    <property type="component" value="Chromosome"/>
</dbReference>
<dbReference type="InterPro" id="IPR015500">
    <property type="entry name" value="Peptidase_S8_subtilisin-rel"/>
</dbReference>
<evidence type="ECO:0000313" key="10">
    <source>
        <dbReference type="Proteomes" id="UP000663720"/>
    </source>
</evidence>
<dbReference type="InterPro" id="IPR036852">
    <property type="entry name" value="Peptidase_S8/S53_dom_sf"/>
</dbReference>
<feature type="active site" description="Charge relay system" evidence="5 6">
    <location>
        <position position="327"/>
    </location>
</feature>
<evidence type="ECO:0000256" key="3">
    <source>
        <dbReference type="ARBA" id="ARBA00022801"/>
    </source>
</evidence>
<name>A0A975BE46_9BACT</name>
<dbReference type="InterPro" id="IPR023827">
    <property type="entry name" value="Peptidase_S8_Asp-AS"/>
</dbReference>
<evidence type="ECO:0000259" key="8">
    <source>
        <dbReference type="Pfam" id="PF00082"/>
    </source>
</evidence>